<protein>
    <submittedName>
        <fullName evidence="2">Alpha/beta fold hydrolase</fullName>
    </submittedName>
</protein>
<sequence length="317" mass="34118">MAQAGVTALLLICLLCAGGGWPFYTEHRRTVMTDGHRGAAPGKFAELSQGVTHYHFSGPVDGPLVVLVHGLTTPSFVWTPIARALAARGFRVLAYDLYGRGFSDRPHGPQDKAFFLTQLDDLLAHLGIEKSFCLIGYSMGGAIAAGFAAAAPQLVERLILIAPAGMGLPDSRTLSFIRDRGFLGVWAMLALYPRQFRQGIRAEAGQPSAVPDIAELQLGQLDYRGFVPAVLASLRGILARPLEGEHLALKNEALPILAIWGEDDDVIPASAMGTLAAWNRAVRHEVIADAAHGLPYTHSAQVIDHITRFLPLPPPRD</sequence>
<gene>
    <name evidence="2" type="ORF">KDD17_16325</name>
</gene>
<evidence type="ECO:0000313" key="2">
    <source>
        <dbReference type="EMBL" id="QUJ76426.1"/>
    </source>
</evidence>
<dbReference type="PANTHER" id="PTHR43194:SF2">
    <property type="entry name" value="PEROXISOMAL MEMBRANE PROTEIN LPX1"/>
    <property type="match status" value="1"/>
</dbReference>
<name>A0A975JDF2_9RHOB</name>
<dbReference type="GO" id="GO:0016787">
    <property type="term" value="F:hydrolase activity"/>
    <property type="evidence" value="ECO:0007669"/>
    <property type="project" value="UniProtKB-KW"/>
</dbReference>
<evidence type="ECO:0000259" key="1">
    <source>
        <dbReference type="Pfam" id="PF00561"/>
    </source>
</evidence>
<dbReference type="RefSeq" id="WP_212704624.1">
    <property type="nucleotide sequence ID" value="NZ_CP073581.1"/>
</dbReference>
<proteinExistence type="predicted"/>
<organism evidence="2 3">
    <name type="scientific">Sulfitobacter albidus</name>
    <dbReference type="NCBI Taxonomy" id="2829501"/>
    <lineage>
        <taxon>Bacteria</taxon>
        <taxon>Pseudomonadati</taxon>
        <taxon>Pseudomonadota</taxon>
        <taxon>Alphaproteobacteria</taxon>
        <taxon>Rhodobacterales</taxon>
        <taxon>Roseobacteraceae</taxon>
        <taxon>Sulfitobacter</taxon>
    </lineage>
</organism>
<feature type="domain" description="AB hydrolase-1" evidence="1">
    <location>
        <begin position="63"/>
        <end position="297"/>
    </location>
</feature>
<reference evidence="2" key="1">
    <citation type="submission" date="2021-04" db="EMBL/GenBank/DDBJ databases">
        <title>Complete genome sequence for Sulfitobacter sp. strain JK7-1.</title>
        <authorList>
            <person name="Park S.-J."/>
        </authorList>
    </citation>
    <scope>NUCLEOTIDE SEQUENCE</scope>
    <source>
        <strain evidence="2">JK7-1</strain>
    </source>
</reference>
<keyword evidence="3" id="KW-1185">Reference proteome</keyword>
<dbReference type="AlphaFoldDB" id="A0A975JDF2"/>
<keyword evidence="2" id="KW-0378">Hydrolase</keyword>
<dbReference type="InterPro" id="IPR029058">
    <property type="entry name" value="AB_hydrolase_fold"/>
</dbReference>
<accession>A0A975JDF2</accession>
<dbReference type="SUPFAM" id="SSF53474">
    <property type="entry name" value="alpha/beta-Hydrolases"/>
    <property type="match status" value="1"/>
</dbReference>
<dbReference type="Proteomes" id="UP000683291">
    <property type="component" value="Chromosome 1"/>
</dbReference>
<dbReference type="Gene3D" id="3.40.50.1820">
    <property type="entry name" value="alpha/beta hydrolase"/>
    <property type="match status" value="1"/>
</dbReference>
<dbReference type="InterPro" id="IPR050228">
    <property type="entry name" value="Carboxylesterase_BioH"/>
</dbReference>
<dbReference type="InterPro" id="IPR000073">
    <property type="entry name" value="AB_hydrolase_1"/>
</dbReference>
<evidence type="ECO:0000313" key="3">
    <source>
        <dbReference type="Proteomes" id="UP000683291"/>
    </source>
</evidence>
<dbReference type="PRINTS" id="PR00111">
    <property type="entry name" value="ABHYDROLASE"/>
</dbReference>
<dbReference type="KEGG" id="sual:KDD17_16325"/>
<dbReference type="EMBL" id="CP073581">
    <property type="protein sequence ID" value="QUJ76426.1"/>
    <property type="molecule type" value="Genomic_DNA"/>
</dbReference>
<dbReference type="Pfam" id="PF00561">
    <property type="entry name" value="Abhydrolase_1"/>
    <property type="match status" value="1"/>
</dbReference>
<dbReference type="PANTHER" id="PTHR43194">
    <property type="entry name" value="HYDROLASE ALPHA/BETA FOLD FAMILY"/>
    <property type="match status" value="1"/>
</dbReference>